<dbReference type="OrthoDB" id="6605928at2759"/>
<dbReference type="InterPro" id="IPR036132">
    <property type="entry name" value="Vac_ATP_synth_c_sf"/>
</dbReference>
<dbReference type="CDD" id="cd14785">
    <property type="entry name" value="V-ATPase_C"/>
    <property type="match status" value="1"/>
</dbReference>
<evidence type="ECO:0000313" key="9">
    <source>
        <dbReference type="Proteomes" id="UP000823405"/>
    </source>
</evidence>
<dbReference type="PANTHER" id="PTHR10137:SF0">
    <property type="entry name" value="V-TYPE PROTON ATPASE SUBUNIT C"/>
    <property type="match status" value="1"/>
</dbReference>
<name>A0A9P6R0F1_9FUNG</name>
<comment type="similarity">
    <text evidence="1 6">Belongs to the V-ATPase C subunit family.</text>
</comment>
<dbReference type="PANTHER" id="PTHR10137">
    <property type="entry name" value="V-TYPE PROTON ATPASE SUBUNIT C"/>
    <property type="match status" value="1"/>
</dbReference>
<keyword evidence="2 6" id="KW-0813">Transport</keyword>
<evidence type="ECO:0000256" key="4">
    <source>
        <dbReference type="ARBA" id="ARBA00023065"/>
    </source>
</evidence>
<feature type="region of interest" description="Disordered" evidence="7">
    <location>
        <begin position="362"/>
        <end position="384"/>
    </location>
</feature>
<comment type="caution">
    <text evidence="8">The sequence shown here is derived from an EMBL/GenBank/DDBJ whole genome shotgun (WGS) entry which is preliminary data.</text>
</comment>
<accession>A0A9P6R0F1</accession>
<evidence type="ECO:0000256" key="3">
    <source>
        <dbReference type="ARBA" id="ARBA00022781"/>
    </source>
</evidence>
<dbReference type="EMBL" id="JAAAIN010001119">
    <property type="protein sequence ID" value="KAG0306727.1"/>
    <property type="molecule type" value="Genomic_DNA"/>
</dbReference>
<evidence type="ECO:0000256" key="1">
    <source>
        <dbReference type="ARBA" id="ARBA00006138"/>
    </source>
</evidence>
<evidence type="ECO:0000256" key="5">
    <source>
        <dbReference type="ARBA" id="ARBA00053565"/>
    </source>
</evidence>
<dbReference type="Gene3D" id="1.20.1460.10">
    <property type="entry name" value="subunit c (vma5p) of the yeast v-atpase, domain 2"/>
    <property type="match status" value="1"/>
</dbReference>
<reference evidence="8" key="1">
    <citation type="journal article" date="2020" name="Fungal Divers.">
        <title>Resolving the Mortierellaceae phylogeny through synthesis of multi-gene phylogenetics and phylogenomics.</title>
        <authorList>
            <person name="Vandepol N."/>
            <person name="Liber J."/>
            <person name="Desiro A."/>
            <person name="Na H."/>
            <person name="Kennedy M."/>
            <person name="Barry K."/>
            <person name="Grigoriev I.V."/>
            <person name="Miller A.N."/>
            <person name="O'Donnell K."/>
            <person name="Stajich J.E."/>
            <person name="Bonito G."/>
        </authorList>
    </citation>
    <scope>NUCLEOTIDE SEQUENCE</scope>
    <source>
        <strain evidence="8">NVP60</strain>
    </source>
</reference>
<keyword evidence="4 6" id="KW-0406">Ion transport</keyword>
<evidence type="ECO:0000256" key="7">
    <source>
        <dbReference type="SAM" id="MobiDB-lite"/>
    </source>
</evidence>
<dbReference type="GO" id="GO:0000221">
    <property type="term" value="C:vacuolar proton-transporting V-type ATPase, V1 domain"/>
    <property type="evidence" value="ECO:0007669"/>
    <property type="project" value="TreeGrafter"/>
</dbReference>
<keyword evidence="9" id="KW-1185">Reference proteome</keyword>
<comment type="function">
    <text evidence="5">Subunit of the V1 complex of vacuolar(H+)-ATPase (V-ATPase), a multisubunit enzyme composed of a peripheral complex (V1) that hydrolyzes ATP and a membrane integral complex (V0) that translocates protons. V-ATPase is responsible for acidifying and maintaining the pH of intracellular compartments. Subunit C is necessary for the assembly of the catalytic sector of the enzyme and is likely to have a specific function in its catalytic activity. Reversibly leaves the enzyme after glucose depletion, causing the catalytic subcomplex V1 to detach from the V0 section.</text>
</comment>
<gene>
    <name evidence="8" type="primary">VMA5</name>
    <name evidence="8" type="ORF">BGZ97_000631</name>
</gene>
<sequence length="406" mass="46188">MPEYWFVSVPGEGNRTVTFQNFKAKIASSQNDLAEVAPLPIPEFKIGTLDTLVVLSEDLAKQDTAFESSANKLVEIIRSLLGAEATTKLAGSLSVNEKTIDNFLKTFQWNTMKYRTDKSLVELAELLNNARQCLAFFLTSALFIYTEVASIDTLMKNKMANYSVVKGNLQGIQRREIGNLASRNIVPFVKKEHVVLDSEYLETLVVAVPKTLYKDWSNKYETLTQMVVPRSSHKIAEDEEYGLCTVTLFKRIAEDFTNKCREERFIVRDFKYSEDAIAEQRRELEEMDASEKELWATILRLAKTNFGEVFQAWTHLKSLRVFVESVLRYGLPPDFVGFTIKPKQKQDQKILDILTAQYGHLGGSPSSRGGHHGGEEVTGEDVIPGYNEKDYRPFVFFSLKLDTERQ</sequence>
<dbReference type="Proteomes" id="UP000823405">
    <property type="component" value="Unassembled WGS sequence"/>
</dbReference>
<dbReference type="FunFam" id="3.30.70.100:FF:000002">
    <property type="entry name" value="V-type proton ATPase subunit C"/>
    <property type="match status" value="1"/>
</dbReference>
<keyword evidence="3 6" id="KW-0375">Hydrogen ion transport</keyword>
<proteinExistence type="inferred from homology"/>
<organism evidence="8 9">
    <name type="scientific">Linnemannia gamsii</name>
    <dbReference type="NCBI Taxonomy" id="64522"/>
    <lineage>
        <taxon>Eukaryota</taxon>
        <taxon>Fungi</taxon>
        <taxon>Fungi incertae sedis</taxon>
        <taxon>Mucoromycota</taxon>
        <taxon>Mortierellomycotina</taxon>
        <taxon>Mortierellomycetes</taxon>
        <taxon>Mortierellales</taxon>
        <taxon>Mortierellaceae</taxon>
        <taxon>Linnemannia</taxon>
    </lineage>
</organism>
<comment type="subunit">
    <text evidence="6">V-ATPase is a heteromultimeric enzyme composed of a peripheral catalytic V1 complex (components A to H) attached to an integral membrane V0 proton pore complex.</text>
</comment>
<evidence type="ECO:0000256" key="2">
    <source>
        <dbReference type="ARBA" id="ARBA00022448"/>
    </source>
</evidence>
<evidence type="ECO:0000256" key="6">
    <source>
        <dbReference type="RuleBase" id="RU364010"/>
    </source>
</evidence>
<dbReference type="GO" id="GO:0046961">
    <property type="term" value="F:proton-transporting ATPase activity, rotational mechanism"/>
    <property type="evidence" value="ECO:0007669"/>
    <property type="project" value="InterPro"/>
</dbReference>
<dbReference type="Gene3D" id="3.30.70.1180">
    <property type="entry name" value="Vacuolar atp synthase subunit c, domain 1"/>
    <property type="match status" value="1"/>
</dbReference>
<dbReference type="Pfam" id="PF03223">
    <property type="entry name" value="V-ATPase_C"/>
    <property type="match status" value="1"/>
</dbReference>
<dbReference type="InterPro" id="IPR004907">
    <property type="entry name" value="ATPase_V1-cplx_csu"/>
</dbReference>
<dbReference type="AlphaFoldDB" id="A0A9P6R0F1"/>
<protein>
    <recommendedName>
        <fullName evidence="6">V-type proton ATPase subunit C</fullName>
    </recommendedName>
</protein>
<dbReference type="Gene3D" id="3.30.70.100">
    <property type="match status" value="1"/>
</dbReference>
<comment type="function">
    <text evidence="6">Subunit of the V1 complex of vacuolar(H+)-ATPase (V-ATPase), a multisubunit enzyme composed of a peripheral complex (V1) that hydrolyzes ATP and a membrane integral complex (V0) that translocates protons. V-ATPase is responsible for acidifying and maintaining the pH of intracellular compartments and in some cell types, is targeted to the plasma membrane, where it is responsible for acidifying the extracellular environment. Subunit C is necessary for the assembly of the catalytic sector of the enzyme and is likely to have a specific function in its catalytic activity.</text>
</comment>
<evidence type="ECO:0000313" key="8">
    <source>
        <dbReference type="EMBL" id="KAG0306727.1"/>
    </source>
</evidence>
<dbReference type="SUPFAM" id="SSF118203">
    <property type="entry name" value="Vacuolar ATP synthase subunit C"/>
    <property type="match status" value="1"/>
</dbReference>